<feature type="compositionally biased region" description="Basic residues" evidence="2">
    <location>
        <begin position="559"/>
        <end position="574"/>
    </location>
</feature>
<dbReference type="AlphaFoldDB" id="A0A7J6NRF5"/>
<comment type="caution">
    <text evidence="4">The sequence shown here is derived from an EMBL/GenBank/DDBJ whole genome shotgun (WGS) entry which is preliminary data.</text>
</comment>
<evidence type="ECO:0000313" key="4">
    <source>
        <dbReference type="EMBL" id="KAF4686453.1"/>
    </source>
</evidence>
<reference evidence="4 5" key="1">
    <citation type="submission" date="2020-04" db="EMBL/GenBank/DDBJ databases">
        <title>Perkinsus olseni comparative genomics.</title>
        <authorList>
            <person name="Bogema D.R."/>
        </authorList>
    </citation>
    <scope>NUCLEOTIDE SEQUENCE [LARGE SCALE GENOMIC DNA]</scope>
    <source>
        <strain evidence="4">00978-12</strain>
    </source>
</reference>
<proteinExistence type="predicted"/>
<feature type="compositionally biased region" description="Basic and acidic residues" evidence="2">
    <location>
        <begin position="333"/>
        <end position="362"/>
    </location>
</feature>
<accession>A0A7J6NRF5</accession>
<feature type="compositionally biased region" description="Basic and acidic residues" evidence="2">
    <location>
        <begin position="289"/>
        <end position="316"/>
    </location>
</feature>
<feature type="compositionally biased region" description="Basic and acidic residues" evidence="2">
    <location>
        <begin position="534"/>
        <end position="558"/>
    </location>
</feature>
<evidence type="ECO:0000256" key="2">
    <source>
        <dbReference type="SAM" id="MobiDB-lite"/>
    </source>
</evidence>
<feature type="compositionally biased region" description="Basic and acidic residues" evidence="2">
    <location>
        <begin position="248"/>
        <end position="281"/>
    </location>
</feature>
<keyword evidence="1" id="KW-0175">Coiled coil</keyword>
<keyword evidence="3" id="KW-0732">Signal</keyword>
<feature type="compositionally biased region" description="Polar residues" evidence="2">
    <location>
        <begin position="519"/>
        <end position="531"/>
    </location>
</feature>
<dbReference type="EMBL" id="JABANP010000221">
    <property type="protein sequence ID" value="KAF4686453.1"/>
    <property type="molecule type" value="Genomic_DNA"/>
</dbReference>
<evidence type="ECO:0000256" key="3">
    <source>
        <dbReference type="SAM" id="SignalP"/>
    </source>
</evidence>
<feature type="compositionally biased region" description="Basic and acidic residues" evidence="2">
    <location>
        <begin position="450"/>
        <end position="465"/>
    </location>
</feature>
<feature type="region of interest" description="Disordered" evidence="2">
    <location>
        <begin position="248"/>
        <end position="608"/>
    </location>
</feature>
<feature type="signal peptide" evidence="3">
    <location>
        <begin position="1"/>
        <end position="20"/>
    </location>
</feature>
<feature type="region of interest" description="Disordered" evidence="2">
    <location>
        <begin position="621"/>
        <end position="696"/>
    </location>
</feature>
<feature type="coiled-coil region" evidence="1">
    <location>
        <begin position="158"/>
        <end position="192"/>
    </location>
</feature>
<sequence>MSILSLFIVVVFCILPSSHGQACAGCLLGRYEFFYDGTDLNPPVTDLDFNFTPEGDCMVTFNLHKDNAERARFSARYGIVKHPDYHIEDLVLRSVDPIPAAYKPDFEAYSTDLTLTVLLVVKSSNMVLIRWKGGTTRFRLSFVPASRARRELRDRGDGRSEVMSIEEAERRLDRLRRENQFLQRQLGILLAVKAVKGLQSLTQQKYEENNLSKMVTLLSGAIQQQEGPKRGMQVDGRNADLKLEVVGERGEDLSRSGSRPVDDSSDHGRNGQAKKKNEEKKHSSRAKRTKNEERAVKDRREDGRSMRSGSEETGERRKGKSGKRKSSPRSRSRGKDKEEREKELTEKRSARGRSKAVDDGERKKYRRVKKSGRSSSKETDNGKKGRSSREKRPARSRSEEADDGKRERSSREKRAARSKSKGADDGEEQRSSREKRSARRENNEVAMKTGETKGKAGSDHKDNVRSRGGRSGGSSDAKANKSERGMRREKKGYEKEKVRKGHSRERQKHRTRSKESKQRGNQGDGQKNTSGAADEPKARSKDRRKGDRSDRDRTPEREHRRKEGKRKKERRHKDKITGDAMKPTEPEGPGKAVEHTAGNGDASERTIADKLVDLTSSILASTRPLLEPTGPAGPTALTQGNAPPAITTVTQQGTLQTGEAPHPSTAANHTAQAPPPPPRELERHDLPLMPSLPPFKPGDFAMWKETEARKAMARARALAKKKSREDDSDSD</sequence>
<evidence type="ECO:0000256" key="1">
    <source>
        <dbReference type="SAM" id="Coils"/>
    </source>
</evidence>
<name>A0A7J6NRF5_PEROL</name>
<feature type="chain" id="PRO_5029481614" evidence="3">
    <location>
        <begin position="21"/>
        <end position="731"/>
    </location>
</feature>
<feature type="compositionally biased region" description="Basic residues" evidence="2">
    <location>
        <begin position="498"/>
        <end position="512"/>
    </location>
</feature>
<protein>
    <submittedName>
        <fullName evidence="4">Uncharacterized protein</fullName>
    </submittedName>
</protein>
<feature type="compositionally biased region" description="Basic residues" evidence="2">
    <location>
        <begin position="317"/>
        <end position="332"/>
    </location>
</feature>
<feature type="compositionally biased region" description="Basic residues" evidence="2">
    <location>
        <begin position="363"/>
        <end position="372"/>
    </location>
</feature>
<feature type="compositionally biased region" description="Basic and acidic residues" evidence="2">
    <location>
        <begin position="478"/>
        <end position="497"/>
    </location>
</feature>
<organism evidence="4 5">
    <name type="scientific">Perkinsus olseni</name>
    <name type="common">Perkinsus atlanticus</name>
    <dbReference type="NCBI Taxonomy" id="32597"/>
    <lineage>
        <taxon>Eukaryota</taxon>
        <taxon>Sar</taxon>
        <taxon>Alveolata</taxon>
        <taxon>Perkinsozoa</taxon>
        <taxon>Perkinsea</taxon>
        <taxon>Perkinsida</taxon>
        <taxon>Perkinsidae</taxon>
        <taxon>Perkinsus</taxon>
    </lineage>
</organism>
<gene>
    <name evidence="4" type="ORF">FOZ60_005215</name>
</gene>
<feature type="compositionally biased region" description="Low complexity" evidence="2">
    <location>
        <begin position="647"/>
        <end position="658"/>
    </location>
</feature>
<feature type="compositionally biased region" description="Basic and acidic residues" evidence="2">
    <location>
        <begin position="375"/>
        <end position="443"/>
    </location>
</feature>
<dbReference type="Proteomes" id="UP000541610">
    <property type="component" value="Unassembled WGS sequence"/>
</dbReference>
<evidence type="ECO:0000313" key="5">
    <source>
        <dbReference type="Proteomes" id="UP000541610"/>
    </source>
</evidence>
<dbReference type="OrthoDB" id="10687275at2759"/>